<organism evidence="8 9">
    <name type="scientific">Propioniciclava tarda</name>
    <dbReference type="NCBI Taxonomy" id="433330"/>
    <lineage>
        <taxon>Bacteria</taxon>
        <taxon>Bacillati</taxon>
        <taxon>Actinomycetota</taxon>
        <taxon>Actinomycetes</taxon>
        <taxon>Propionibacteriales</taxon>
        <taxon>Propionibacteriaceae</taxon>
        <taxon>Propioniciclava</taxon>
    </lineage>
</organism>
<evidence type="ECO:0000259" key="7">
    <source>
        <dbReference type="PROSITE" id="PS51012"/>
    </source>
</evidence>
<dbReference type="PRINTS" id="PR00164">
    <property type="entry name" value="ABC2TRNSPORT"/>
</dbReference>
<dbReference type="Proteomes" id="UP000291933">
    <property type="component" value="Unassembled WGS sequence"/>
</dbReference>
<feature type="transmembrane region" description="Helical" evidence="6">
    <location>
        <begin position="169"/>
        <end position="189"/>
    </location>
</feature>
<comment type="caution">
    <text evidence="6">Lacks conserved residue(s) required for the propagation of feature annotation.</text>
</comment>
<dbReference type="PROSITE" id="PS51012">
    <property type="entry name" value="ABC_TM2"/>
    <property type="match status" value="1"/>
</dbReference>
<evidence type="ECO:0000313" key="9">
    <source>
        <dbReference type="Proteomes" id="UP000291933"/>
    </source>
</evidence>
<gene>
    <name evidence="8" type="ORF">ET996_08645</name>
</gene>
<proteinExistence type="inferred from homology"/>
<keyword evidence="9" id="KW-1185">Reference proteome</keyword>
<dbReference type="PANTHER" id="PTHR43229">
    <property type="entry name" value="NODULATION PROTEIN J"/>
    <property type="match status" value="1"/>
</dbReference>
<feature type="transmembrane region" description="Helical" evidence="6">
    <location>
        <begin position="82"/>
        <end position="108"/>
    </location>
</feature>
<keyword evidence="5" id="KW-0046">Antibiotic resistance</keyword>
<name>A0A4Q9KK70_PROTD</name>
<evidence type="ECO:0000256" key="1">
    <source>
        <dbReference type="ARBA" id="ARBA00004141"/>
    </source>
</evidence>
<feature type="transmembrane region" description="Helical" evidence="6">
    <location>
        <begin position="49"/>
        <end position="76"/>
    </location>
</feature>
<dbReference type="InterPro" id="IPR013525">
    <property type="entry name" value="ABC2_TM"/>
</dbReference>
<dbReference type="EMBL" id="SDMR01000009">
    <property type="protein sequence ID" value="TBT94843.1"/>
    <property type="molecule type" value="Genomic_DNA"/>
</dbReference>
<comment type="subcellular location">
    <subcellularLocation>
        <location evidence="6">Cell membrane</location>
        <topology evidence="6">Multi-pass membrane protein</topology>
    </subcellularLocation>
    <subcellularLocation>
        <location evidence="1">Membrane</location>
        <topology evidence="1">Multi-pass membrane protein</topology>
    </subcellularLocation>
</comment>
<dbReference type="InterPro" id="IPR051784">
    <property type="entry name" value="Nod_factor_ABC_transporter"/>
</dbReference>
<sequence>MAEPTTATASEVATVVGTGGVDHAALAARSRVWGALHVAQRQWVNEIPFIHIVLLTALGNPIIYLAAMGIGLGALVTSQVAGVPYLIFVAPALLVSTVATSGAGWGTWPIMGGFKWEKNYFAASATSVTPGQIALGETIGMTARLILQGAAFWVLGLPFNAWHSPWSVLTVPIAMLAGLAFFAPLAAYSATIEDEGIQFNLINRIIVMPMFLFAGTFFPLDVMPIYLQWIGWISPMWHGTQLARVAAFGMAYPLEGVVAHLLVLVAYVAVGLVLMRRNFFRRLTK</sequence>
<feature type="domain" description="ABC transmembrane type-2" evidence="7">
    <location>
        <begin position="52"/>
        <end position="278"/>
    </location>
</feature>
<keyword evidence="6" id="KW-0813">Transport</keyword>
<dbReference type="PIRSF" id="PIRSF006648">
    <property type="entry name" value="DrrB"/>
    <property type="match status" value="1"/>
</dbReference>
<evidence type="ECO:0000256" key="3">
    <source>
        <dbReference type="ARBA" id="ARBA00022989"/>
    </source>
</evidence>
<comment type="caution">
    <text evidence="8">The sequence shown here is derived from an EMBL/GenBank/DDBJ whole genome shotgun (WGS) entry which is preliminary data.</text>
</comment>
<reference evidence="8 9" key="1">
    <citation type="submission" date="2019-01" db="EMBL/GenBank/DDBJ databases">
        <title>Lactibacter flavus gen. nov., sp. nov., a novel bacterium of the family Propionibacteriaceae isolated from raw milk and dairy products.</title>
        <authorList>
            <person name="Huptas C."/>
            <person name="Wenning M."/>
            <person name="Breitenwieser F."/>
            <person name="Doll E."/>
            <person name="Von Neubeck M."/>
            <person name="Busse H.-J."/>
            <person name="Scherer S."/>
        </authorList>
    </citation>
    <scope>NUCLEOTIDE SEQUENCE [LARGE SCALE GENOMIC DNA]</scope>
    <source>
        <strain evidence="8 9">DSM 22130</strain>
    </source>
</reference>
<evidence type="ECO:0000256" key="2">
    <source>
        <dbReference type="ARBA" id="ARBA00022692"/>
    </source>
</evidence>
<dbReference type="RefSeq" id="WP_131172159.1">
    <property type="nucleotide sequence ID" value="NZ_FXTL01000009.1"/>
</dbReference>
<dbReference type="InterPro" id="IPR000412">
    <property type="entry name" value="ABC_2_transport"/>
</dbReference>
<dbReference type="InterPro" id="IPR047817">
    <property type="entry name" value="ABC2_TM_bact-type"/>
</dbReference>
<dbReference type="AlphaFoldDB" id="A0A4Q9KK70"/>
<keyword evidence="6" id="KW-1003">Cell membrane</keyword>
<feature type="transmembrane region" description="Helical" evidence="6">
    <location>
        <begin position="201"/>
        <end position="220"/>
    </location>
</feature>
<dbReference type="Pfam" id="PF01061">
    <property type="entry name" value="ABC2_membrane"/>
    <property type="match status" value="1"/>
</dbReference>
<accession>A0A4Q9KK70</accession>
<comment type="similarity">
    <text evidence="6">Belongs to the ABC-2 integral membrane protein family.</text>
</comment>
<protein>
    <recommendedName>
        <fullName evidence="6">Transport permease protein</fullName>
    </recommendedName>
</protein>
<dbReference type="GO" id="GO:0043190">
    <property type="term" value="C:ATP-binding cassette (ABC) transporter complex"/>
    <property type="evidence" value="ECO:0007669"/>
    <property type="project" value="InterPro"/>
</dbReference>
<keyword evidence="3 6" id="KW-1133">Transmembrane helix</keyword>
<evidence type="ECO:0000313" key="8">
    <source>
        <dbReference type="EMBL" id="TBT94843.1"/>
    </source>
</evidence>
<evidence type="ECO:0000256" key="4">
    <source>
        <dbReference type="ARBA" id="ARBA00023136"/>
    </source>
</evidence>
<evidence type="ECO:0000256" key="6">
    <source>
        <dbReference type="RuleBase" id="RU361157"/>
    </source>
</evidence>
<evidence type="ECO:0000256" key="5">
    <source>
        <dbReference type="ARBA" id="ARBA00023251"/>
    </source>
</evidence>
<dbReference type="OrthoDB" id="9778589at2"/>
<keyword evidence="4 6" id="KW-0472">Membrane</keyword>
<dbReference type="GO" id="GO:0046677">
    <property type="term" value="P:response to antibiotic"/>
    <property type="evidence" value="ECO:0007669"/>
    <property type="project" value="UniProtKB-KW"/>
</dbReference>
<keyword evidence="2 6" id="KW-0812">Transmembrane</keyword>
<dbReference type="PANTHER" id="PTHR43229:SF2">
    <property type="entry name" value="NODULATION PROTEIN J"/>
    <property type="match status" value="1"/>
</dbReference>
<feature type="transmembrane region" description="Helical" evidence="6">
    <location>
        <begin position="257"/>
        <end position="275"/>
    </location>
</feature>
<dbReference type="GO" id="GO:0140359">
    <property type="term" value="F:ABC-type transporter activity"/>
    <property type="evidence" value="ECO:0007669"/>
    <property type="project" value="InterPro"/>
</dbReference>